<accession>A0A562KS44</accession>
<evidence type="ECO:0000313" key="3">
    <source>
        <dbReference type="Proteomes" id="UP000315312"/>
    </source>
</evidence>
<dbReference type="RefSeq" id="WP_133606873.1">
    <property type="nucleotide sequence ID" value="NZ_SNZC01000001.1"/>
</dbReference>
<feature type="region of interest" description="Disordered" evidence="1">
    <location>
        <begin position="102"/>
        <end position="137"/>
    </location>
</feature>
<organism evidence="2 3">
    <name type="scientific">Flavobacterium cheniae</name>
    <dbReference type="NCBI Taxonomy" id="295428"/>
    <lineage>
        <taxon>Bacteria</taxon>
        <taxon>Pseudomonadati</taxon>
        <taxon>Bacteroidota</taxon>
        <taxon>Flavobacteriia</taxon>
        <taxon>Flavobacteriales</taxon>
        <taxon>Flavobacteriaceae</taxon>
        <taxon>Flavobacterium</taxon>
    </lineage>
</organism>
<dbReference type="Pfam" id="PF12094">
    <property type="entry name" value="DUF3570"/>
    <property type="match status" value="1"/>
</dbReference>
<reference evidence="2 3" key="1">
    <citation type="journal article" date="2015" name="Stand. Genomic Sci.">
        <title>Genomic Encyclopedia of Bacterial and Archaeal Type Strains, Phase III: the genomes of soil and plant-associated and newly described type strains.</title>
        <authorList>
            <person name="Whitman W.B."/>
            <person name="Woyke T."/>
            <person name="Klenk H.P."/>
            <person name="Zhou Y."/>
            <person name="Lilburn T.G."/>
            <person name="Beck B.J."/>
            <person name="De Vos P."/>
            <person name="Vandamme P."/>
            <person name="Eisen J.A."/>
            <person name="Garrity G."/>
            <person name="Hugenholtz P."/>
            <person name="Kyrpides N.C."/>
        </authorList>
    </citation>
    <scope>NUCLEOTIDE SEQUENCE [LARGE SCALE GENOMIC DNA]</scope>
    <source>
        <strain evidence="2 3">CGMCC 1.6844</strain>
    </source>
</reference>
<dbReference type="EMBL" id="VLKM01000001">
    <property type="protein sequence ID" value="TWH98167.1"/>
    <property type="molecule type" value="Genomic_DNA"/>
</dbReference>
<evidence type="ECO:0000256" key="1">
    <source>
        <dbReference type="SAM" id="MobiDB-lite"/>
    </source>
</evidence>
<sequence length="481" mass="54556">MIHRIIFLFTLINSFAFSQESDSTGVAYKKRVLEGIEVDFLVSYYKQNGVHSSVSGGIGSEKLTDLASNIVVAIPLNEDDVLTVDMGISAYTSASSSNINPFNASGASGGGDDDDDDDDDRVNPIGPYGTPWQASSGASAQDALGTVVVNYSHSSDDRNLIWNADVAFSNEYDYTSIGFGGGISKLFNNKNSEVSIKGNVYLDQWRPIYPTELHEYAQYGNNFLNEGFFQGIIVLDQNENATTSYLPSDFNQWDKTNRNSYSLSFGFSQVATRKMQFSVFFDVLHQEGMLSTPYHRVYFADKANYYIGEAQYIPVYETTQNTGVYQLADDIERLPGTRFKLPFGGRLNYYLNERLTIRTYYRYYWDDWGITSHTASIELPIKLTDRFTVFPMYRYYVQVASKYFAPFETHLSTEKYYTSDYDLSTFNANQYGFGVGYTDILTNAKIWKFGLKSMDLRFNHYDRNDGLNANIVTFGIKFVQQ</sequence>
<name>A0A562KS44_9FLAO</name>
<gene>
    <name evidence="2" type="ORF">IP97_00112</name>
</gene>
<dbReference type="AlphaFoldDB" id="A0A562KS44"/>
<dbReference type="InterPro" id="IPR021953">
    <property type="entry name" value="DUF3570"/>
</dbReference>
<dbReference type="OrthoDB" id="5450709at2"/>
<evidence type="ECO:0000313" key="2">
    <source>
        <dbReference type="EMBL" id="TWH98167.1"/>
    </source>
</evidence>
<dbReference type="Proteomes" id="UP000315312">
    <property type="component" value="Unassembled WGS sequence"/>
</dbReference>
<comment type="caution">
    <text evidence="2">The sequence shown here is derived from an EMBL/GenBank/DDBJ whole genome shotgun (WGS) entry which is preliminary data.</text>
</comment>
<protein>
    <submittedName>
        <fullName evidence="2">Uncharacterized protein DUF3570</fullName>
    </submittedName>
</protein>
<feature type="compositionally biased region" description="Acidic residues" evidence="1">
    <location>
        <begin position="111"/>
        <end position="120"/>
    </location>
</feature>
<proteinExistence type="predicted"/>
<keyword evidence="3" id="KW-1185">Reference proteome</keyword>